<reference evidence="1 2" key="1">
    <citation type="journal article" date="2018" name="Nat. Ecol. Evol.">
        <title>Shark genomes provide insights into elasmobranch evolution and the origin of vertebrates.</title>
        <authorList>
            <person name="Hara Y"/>
            <person name="Yamaguchi K"/>
            <person name="Onimaru K"/>
            <person name="Kadota M"/>
            <person name="Koyanagi M"/>
            <person name="Keeley SD"/>
            <person name="Tatsumi K"/>
            <person name="Tanaka K"/>
            <person name="Motone F"/>
            <person name="Kageyama Y"/>
            <person name="Nozu R"/>
            <person name="Adachi N"/>
            <person name="Nishimura O"/>
            <person name="Nakagawa R"/>
            <person name="Tanegashima C"/>
            <person name="Kiyatake I"/>
            <person name="Matsumoto R"/>
            <person name="Murakumo K"/>
            <person name="Nishida K"/>
            <person name="Terakita A"/>
            <person name="Kuratani S"/>
            <person name="Sato K"/>
            <person name="Hyodo S Kuraku.S."/>
        </authorList>
    </citation>
    <scope>NUCLEOTIDE SEQUENCE [LARGE SCALE GENOMIC DNA]</scope>
</reference>
<gene>
    <name evidence="1" type="ORF">scyTo_0007575</name>
</gene>
<sequence>MLVGDTTQDVAIRRTFAKDHSNSTQKWTEMVQNLCKNVKGLEETINLQREEVIDMVQTELERTRLKWDWKKQDRQHFEGTNKARAQYHFEGTYEGS</sequence>
<dbReference type="EMBL" id="BFAA01002777">
    <property type="protein sequence ID" value="GCB64700.1"/>
    <property type="molecule type" value="Genomic_DNA"/>
</dbReference>
<evidence type="ECO:0000313" key="1">
    <source>
        <dbReference type="EMBL" id="GCB64700.1"/>
    </source>
</evidence>
<comment type="caution">
    <text evidence="1">The sequence shown here is derived from an EMBL/GenBank/DDBJ whole genome shotgun (WGS) entry which is preliminary data.</text>
</comment>
<protein>
    <submittedName>
        <fullName evidence="1">Uncharacterized protein</fullName>
    </submittedName>
</protein>
<dbReference type="AlphaFoldDB" id="A0A401NV17"/>
<accession>A0A401NV17</accession>
<evidence type="ECO:0000313" key="2">
    <source>
        <dbReference type="Proteomes" id="UP000288216"/>
    </source>
</evidence>
<proteinExistence type="predicted"/>
<organism evidence="1 2">
    <name type="scientific">Scyliorhinus torazame</name>
    <name type="common">Cloudy catshark</name>
    <name type="synonym">Catulus torazame</name>
    <dbReference type="NCBI Taxonomy" id="75743"/>
    <lineage>
        <taxon>Eukaryota</taxon>
        <taxon>Metazoa</taxon>
        <taxon>Chordata</taxon>
        <taxon>Craniata</taxon>
        <taxon>Vertebrata</taxon>
        <taxon>Chondrichthyes</taxon>
        <taxon>Elasmobranchii</taxon>
        <taxon>Galeomorphii</taxon>
        <taxon>Galeoidea</taxon>
        <taxon>Carcharhiniformes</taxon>
        <taxon>Scyliorhinidae</taxon>
        <taxon>Scyliorhinus</taxon>
    </lineage>
</organism>
<name>A0A401NV17_SCYTO</name>
<keyword evidence="2" id="KW-1185">Reference proteome</keyword>
<dbReference type="Proteomes" id="UP000288216">
    <property type="component" value="Unassembled WGS sequence"/>
</dbReference>